<evidence type="ECO:0000259" key="2">
    <source>
        <dbReference type="Pfam" id="PF13391"/>
    </source>
</evidence>
<evidence type="ECO:0000256" key="1">
    <source>
        <dbReference type="SAM" id="MobiDB-lite"/>
    </source>
</evidence>
<protein>
    <recommendedName>
        <fullName evidence="2">HNH nuclease domain-containing protein</fullName>
    </recommendedName>
</protein>
<feature type="domain" description="HNH nuclease" evidence="2">
    <location>
        <begin position="162"/>
        <end position="251"/>
    </location>
</feature>
<dbReference type="InterPro" id="IPR003615">
    <property type="entry name" value="HNH_nuc"/>
</dbReference>
<gene>
    <name evidence="3" type="ORF">TWF696_006134</name>
</gene>
<feature type="compositionally biased region" description="Acidic residues" evidence="1">
    <location>
        <begin position="382"/>
        <end position="395"/>
    </location>
</feature>
<evidence type="ECO:0000313" key="3">
    <source>
        <dbReference type="EMBL" id="KAK6349872.1"/>
    </source>
</evidence>
<reference evidence="3 4" key="1">
    <citation type="submission" date="2019-10" db="EMBL/GenBank/DDBJ databases">
        <authorList>
            <person name="Palmer J.M."/>
        </authorList>
    </citation>
    <scope>NUCLEOTIDE SEQUENCE [LARGE SCALE GENOMIC DNA]</scope>
    <source>
        <strain evidence="3 4">TWF696</strain>
    </source>
</reference>
<sequence length="427" mass="47783">MSLISSDAIRVSHFEQQGLPGQDAGRLLSTLTGRLKAKGTILTLDFVACIVSLCDNDTQRLQAFFRAINVDPANLDEDTEEKIAQGSVLVRQGISNWMQHRFISDVSQDIKGSVSSDRDREMSELLKLGQIPRAHLLPSKTVITNRSGIAALRAKRRDKNACVISRSIMCVEACHIIPYCVARTQLDKEEKPFWKFMKAYLPEQDYNQLVDFIFTTKRSSSGKTNINRMENLVCLESSVHYRFNEGSITFQPVEGTVTPTSYSLRLQFITSRHPVENLEKGKNPAGFPWHLGDHLEVKEDPMLSLFRIYDHTTDMKLGDGAVFEISTDDPVDLPLPDPALFRLHAAMSRITRMAGRSLDGTLHGFEDLSGDEAWAAALDNLDDSSASEEHLDEEQPANLETPPEPEEPQTPAWASAPEIDCEFKGYD</sequence>
<proteinExistence type="predicted"/>
<organism evidence="3 4">
    <name type="scientific">Orbilia brochopaga</name>
    <dbReference type="NCBI Taxonomy" id="3140254"/>
    <lineage>
        <taxon>Eukaryota</taxon>
        <taxon>Fungi</taxon>
        <taxon>Dikarya</taxon>
        <taxon>Ascomycota</taxon>
        <taxon>Pezizomycotina</taxon>
        <taxon>Orbiliomycetes</taxon>
        <taxon>Orbiliales</taxon>
        <taxon>Orbiliaceae</taxon>
        <taxon>Orbilia</taxon>
    </lineage>
</organism>
<name>A0AAV9UVF3_9PEZI</name>
<dbReference type="EMBL" id="JAVHNQ010000004">
    <property type="protein sequence ID" value="KAK6349872.1"/>
    <property type="molecule type" value="Genomic_DNA"/>
</dbReference>
<evidence type="ECO:0000313" key="4">
    <source>
        <dbReference type="Proteomes" id="UP001375240"/>
    </source>
</evidence>
<keyword evidence="4" id="KW-1185">Reference proteome</keyword>
<dbReference type="Proteomes" id="UP001375240">
    <property type="component" value="Unassembled WGS sequence"/>
</dbReference>
<dbReference type="Pfam" id="PF13391">
    <property type="entry name" value="HNH_2"/>
    <property type="match status" value="1"/>
</dbReference>
<feature type="region of interest" description="Disordered" evidence="1">
    <location>
        <begin position="382"/>
        <end position="419"/>
    </location>
</feature>
<dbReference type="AlphaFoldDB" id="A0AAV9UVF3"/>
<comment type="caution">
    <text evidence="3">The sequence shown here is derived from an EMBL/GenBank/DDBJ whole genome shotgun (WGS) entry which is preliminary data.</text>
</comment>
<accession>A0AAV9UVF3</accession>